<evidence type="ECO:0000256" key="2">
    <source>
        <dbReference type="ARBA" id="ARBA00022801"/>
    </source>
</evidence>
<dbReference type="RefSeq" id="WP_008377837.1">
    <property type="nucleotide sequence ID" value="NZ_BAOP01000010.1"/>
</dbReference>
<feature type="domain" description="Serine aminopeptidase S33" evidence="3">
    <location>
        <begin position="28"/>
        <end position="256"/>
    </location>
</feature>
<dbReference type="PANTHER" id="PTHR22946:SF9">
    <property type="entry name" value="POLYKETIDE TRANSFERASE AF380"/>
    <property type="match status" value="1"/>
</dbReference>
<evidence type="ECO:0000313" key="4">
    <source>
        <dbReference type="EMBL" id="GAC79431.1"/>
    </source>
</evidence>
<dbReference type="InterPro" id="IPR050261">
    <property type="entry name" value="FrsA_esterase"/>
</dbReference>
<protein>
    <recommendedName>
        <fullName evidence="3">Serine aminopeptidase S33 domain-containing protein</fullName>
    </recommendedName>
</protein>
<dbReference type="AlphaFoldDB" id="M3TDC2"/>
<dbReference type="EMBL" id="BAOP01000010">
    <property type="protein sequence ID" value="GAC79431.1"/>
    <property type="molecule type" value="Genomic_DNA"/>
</dbReference>
<evidence type="ECO:0000313" key="5">
    <source>
        <dbReference type="Proteomes" id="UP000035009"/>
    </source>
</evidence>
<dbReference type="Pfam" id="PF12146">
    <property type="entry name" value="Hydrolase_4"/>
    <property type="match status" value="1"/>
</dbReference>
<accession>M3TDC2</accession>
<dbReference type="Proteomes" id="UP000035009">
    <property type="component" value="Unassembled WGS sequence"/>
</dbReference>
<name>M3TDC2_GORML</name>
<sequence length="296" mass="31233">MTDPTQVWFDSSGTRCSGWFFPVEGTTPEPVIVMAHGLGGTVDAGLVPFARRFADNGYPVFAFDYRGFGESEGSPRQKVSLSGQVDDYRAASRAAAELPGVDPSRIVLWGVSLAGGHVLQAAVGRDDVGAVLAVVPMVSGMAAARHALPLHSPGTLARSTATGVISSVRQRFGGEPSTIPLVGPPGSLAALTVDGYQEAYEAIAGPSWRNEVDASIGSELGRYRAHKSASSVRAPMLVQIADFDKAAPPHAAAKAAFAGKAQVRHYPCDHFDVFAGRDWFEATITHQLDFLAATFH</sequence>
<keyword evidence="5" id="KW-1185">Reference proteome</keyword>
<dbReference type="SUPFAM" id="SSF53474">
    <property type="entry name" value="alpha/beta-Hydrolases"/>
    <property type="match status" value="1"/>
</dbReference>
<reference evidence="4 5" key="1">
    <citation type="submission" date="2013-02" db="EMBL/GenBank/DDBJ databases">
        <title>Whole genome shotgun sequence of Gordonia malaquae NBRC 108250.</title>
        <authorList>
            <person name="Yoshida I."/>
            <person name="Hosoyama A."/>
            <person name="Tsuchikane K."/>
            <person name="Ando Y."/>
            <person name="Baba S."/>
            <person name="Ohji S."/>
            <person name="Hamada M."/>
            <person name="Tamura T."/>
            <person name="Yamazoe A."/>
            <person name="Yamazaki S."/>
            <person name="Fujita N."/>
        </authorList>
    </citation>
    <scope>NUCLEOTIDE SEQUENCE [LARGE SCALE GENOMIC DNA]</scope>
    <source>
        <strain evidence="4 5">NBRC 108250</strain>
    </source>
</reference>
<dbReference type="Gene3D" id="3.40.50.1820">
    <property type="entry name" value="alpha/beta hydrolase"/>
    <property type="match status" value="1"/>
</dbReference>
<proteinExistence type="inferred from homology"/>
<evidence type="ECO:0000259" key="3">
    <source>
        <dbReference type="Pfam" id="PF12146"/>
    </source>
</evidence>
<gene>
    <name evidence="4" type="ORF">GM1_010_00190</name>
</gene>
<organism evidence="4 5">
    <name type="scientific">Gordonia malaquae NBRC 108250</name>
    <dbReference type="NCBI Taxonomy" id="1223542"/>
    <lineage>
        <taxon>Bacteria</taxon>
        <taxon>Bacillati</taxon>
        <taxon>Actinomycetota</taxon>
        <taxon>Actinomycetes</taxon>
        <taxon>Mycobacteriales</taxon>
        <taxon>Gordoniaceae</taxon>
        <taxon>Gordonia</taxon>
    </lineage>
</organism>
<dbReference type="STRING" id="410332.SAMN04488550_2226"/>
<dbReference type="eggNOG" id="COG1073">
    <property type="taxonomic scope" value="Bacteria"/>
</dbReference>
<keyword evidence="2" id="KW-0378">Hydrolase</keyword>
<evidence type="ECO:0000256" key="1">
    <source>
        <dbReference type="ARBA" id="ARBA00008645"/>
    </source>
</evidence>
<dbReference type="GO" id="GO:0052689">
    <property type="term" value="F:carboxylic ester hydrolase activity"/>
    <property type="evidence" value="ECO:0007669"/>
    <property type="project" value="UniProtKB-ARBA"/>
</dbReference>
<dbReference type="PANTHER" id="PTHR22946">
    <property type="entry name" value="DIENELACTONE HYDROLASE DOMAIN-CONTAINING PROTEIN-RELATED"/>
    <property type="match status" value="1"/>
</dbReference>
<dbReference type="InterPro" id="IPR029058">
    <property type="entry name" value="AB_hydrolase_fold"/>
</dbReference>
<comment type="caution">
    <text evidence="4">The sequence shown here is derived from an EMBL/GenBank/DDBJ whole genome shotgun (WGS) entry which is preliminary data.</text>
</comment>
<dbReference type="InterPro" id="IPR022742">
    <property type="entry name" value="Hydrolase_4"/>
</dbReference>
<comment type="similarity">
    <text evidence="1">Belongs to the AB hydrolase superfamily.</text>
</comment>